<proteinExistence type="predicted"/>
<dbReference type="EMBL" id="JAPRAY010000009">
    <property type="protein sequence ID" value="MCZ0667460.1"/>
    <property type="molecule type" value="Genomic_DNA"/>
</dbReference>
<gene>
    <name evidence="2" type="ORF">OZZ17_07870</name>
</gene>
<feature type="region of interest" description="Disordered" evidence="1">
    <location>
        <begin position="1"/>
        <end position="22"/>
    </location>
</feature>
<comment type="caution">
    <text evidence="2">The sequence shown here is derived from an EMBL/GenBank/DDBJ whole genome shotgun (WGS) entry which is preliminary data.</text>
</comment>
<dbReference type="RefSeq" id="WP_268803527.1">
    <property type="nucleotide sequence ID" value="NZ_JAPRAY010000009.1"/>
</dbReference>
<accession>A0A9Q4HXW2</accession>
<dbReference type="AlphaFoldDB" id="A0A9Q4HXW2"/>
<name>A0A9Q4HXW2_MEDGN</name>
<evidence type="ECO:0000313" key="2">
    <source>
        <dbReference type="EMBL" id="MCZ0667460.1"/>
    </source>
</evidence>
<evidence type="ECO:0000256" key="1">
    <source>
        <dbReference type="SAM" id="MobiDB-lite"/>
    </source>
</evidence>
<evidence type="ECO:0000313" key="3">
    <source>
        <dbReference type="Proteomes" id="UP001079535"/>
    </source>
</evidence>
<reference evidence="2" key="1">
    <citation type="submission" date="2022-11" db="EMBL/GenBank/DDBJ databases">
        <title>Temperate bacteriophages infecting mucin-degrading bacterium Ruminococcus gnavus from the human gut.</title>
        <authorList>
            <person name="Buttimer C."/>
        </authorList>
    </citation>
    <scope>NUCLEOTIDE SEQUENCE</scope>
    <source>
        <strain evidence="2">CCUG 49994</strain>
    </source>
</reference>
<sequence>MKKRIPIAIRGRNPENPSDRTPGIPTIQRIEPQQENICNTLTTVNKDTMILEIVEDSVNPIRGENPEVRSVRRRTSREFNI</sequence>
<organism evidence="2 3">
    <name type="scientific">Mediterraneibacter gnavus</name>
    <name type="common">Ruminococcus gnavus</name>
    <dbReference type="NCBI Taxonomy" id="33038"/>
    <lineage>
        <taxon>Bacteria</taxon>
        <taxon>Bacillati</taxon>
        <taxon>Bacillota</taxon>
        <taxon>Clostridia</taxon>
        <taxon>Lachnospirales</taxon>
        <taxon>Lachnospiraceae</taxon>
        <taxon>Mediterraneibacter</taxon>
    </lineage>
</organism>
<protein>
    <submittedName>
        <fullName evidence="2">Uncharacterized protein</fullName>
    </submittedName>
</protein>
<dbReference type="Proteomes" id="UP001079535">
    <property type="component" value="Unassembled WGS sequence"/>
</dbReference>